<evidence type="ECO:0000313" key="2">
    <source>
        <dbReference type="Proteomes" id="UP000696280"/>
    </source>
</evidence>
<proteinExistence type="predicted"/>
<accession>A0A9N9KMR2</accession>
<dbReference type="InterPro" id="IPR043131">
    <property type="entry name" value="BCAT-like_N"/>
</dbReference>
<organism evidence="1 2">
    <name type="scientific">Hymenoscyphus fraxineus</name>
    <dbReference type="NCBI Taxonomy" id="746836"/>
    <lineage>
        <taxon>Eukaryota</taxon>
        <taxon>Fungi</taxon>
        <taxon>Dikarya</taxon>
        <taxon>Ascomycota</taxon>
        <taxon>Pezizomycotina</taxon>
        <taxon>Leotiomycetes</taxon>
        <taxon>Helotiales</taxon>
        <taxon>Helotiaceae</taxon>
        <taxon>Hymenoscyphus</taxon>
    </lineage>
</organism>
<dbReference type="GO" id="GO:0003824">
    <property type="term" value="F:catalytic activity"/>
    <property type="evidence" value="ECO:0007669"/>
    <property type="project" value="InterPro"/>
</dbReference>
<dbReference type="InterPro" id="IPR043132">
    <property type="entry name" value="BCAT-like_C"/>
</dbReference>
<dbReference type="SUPFAM" id="SSF56752">
    <property type="entry name" value="D-aminoacid aminotransferase-like PLP-dependent enzymes"/>
    <property type="match status" value="1"/>
</dbReference>
<reference evidence="1" key="1">
    <citation type="submission" date="2021-07" db="EMBL/GenBank/DDBJ databases">
        <authorList>
            <person name="Durling M."/>
        </authorList>
    </citation>
    <scope>NUCLEOTIDE SEQUENCE</scope>
</reference>
<protein>
    <recommendedName>
        <fullName evidence="3">Aminodeoxychorismate lyase</fullName>
    </recommendedName>
</protein>
<name>A0A9N9KMR2_9HELO</name>
<dbReference type="Pfam" id="PF01063">
    <property type="entry name" value="Aminotran_4"/>
    <property type="match status" value="1"/>
</dbReference>
<dbReference type="InterPro" id="IPR001544">
    <property type="entry name" value="Aminotrans_IV"/>
</dbReference>
<dbReference type="AlphaFoldDB" id="A0A9N9KMR2"/>
<sequence>MSEPTFALFTSLRYDPILLTHAPNTQDWEPPATAPSPYYMLPLHRDRLVQAAEHFDWPLAVAAVSGPAGFKNLLSRLETSIDSTSTTPLRVRVAITKEGTMTIETSPTPPVELENLFPSRIPPPASIREAVPSVSSLTGGALTSPGGKLHGDPPLTNPFIICPDTIRTPPSSYTSYKTTARDMYDGARSRLGIKEWTERREVLLLSTKDGEIMEGTLTTPFFWREGSWVTPAVSSGGQIGTTRRWALEKGLCKEGVLKVDSLLEGEECWISNGVRGFHAGVVKLA</sequence>
<evidence type="ECO:0000313" key="1">
    <source>
        <dbReference type="EMBL" id="CAG8949833.1"/>
    </source>
</evidence>
<dbReference type="Gene3D" id="3.30.470.10">
    <property type="match status" value="1"/>
</dbReference>
<comment type="caution">
    <text evidence="1">The sequence shown here is derived from an EMBL/GenBank/DDBJ whole genome shotgun (WGS) entry which is preliminary data.</text>
</comment>
<dbReference type="OrthoDB" id="5288718at2759"/>
<gene>
    <name evidence="1" type="ORF">HYFRA_00004158</name>
</gene>
<dbReference type="InterPro" id="IPR036038">
    <property type="entry name" value="Aminotransferase-like"/>
</dbReference>
<evidence type="ECO:0008006" key="3">
    <source>
        <dbReference type="Google" id="ProtNLM"/>
    </source>
</evidence>
<dbReference type="EMBL" id="CAJVRL010000025">
    <property type="protein sequence ID" value="CAG8949833.1"/>
    <property type="molecule type" value="Genomic_DNA"/>
</dbReference>
<dbReference type="Gene3D" id="3.20.10.10">
    <property type="entry name" value="D-amino Acid Aminotransferase, subunit A, domain 2"/>
    <property type="match status" value="1"/>
</dbReference>
<keyword evidence="2" id="KW-1185">Reference proteome</keyword>
<dbReference type="Proteomes" id="UP000696280">
    <property type="component" value="Unassembled WGS sequence"/>
</dbReference>